<dbReference type="PROSITE" id="PS51725">
    <property type="entry name" value="ABM"/>
    <property type="match status" value="1"/>
</dbReference>
<sequence>MVFECRLKNERQERFMSNIKIVALVTVKPEYTETLAAQFKELVKASRAEEGNISYNLHQEIGKPNRFVFVENWKSQAAIDEHNASAHFQAFVQSVDGKTEALEIVLMNEVAV</sequence>
<accession>A0AB74EMU5</accession>
<protein>
    <recommendedName>
        <fullName evidence="1">ABM domain-containing protein</fullName>
    </recommendedName>
</protein>
<gene>
    <name evidence="2" type="ORF">ESCNG_120031</name>
</gene>
<dbReference type="InterPro" id="IPR050744">
    <property type="entry name" value="AI-2_Isomerase_LsrG"/>
</dbReference>
<dbReference type="Pfam" id="PF03992">
    <property type="entry name" value="ABM"/>
    <property type="match status" value="1"/>
</dbReference>
<dbReference type="InterPro" id="IPR011008">
    <property type="entry name" value="Dimeric_a/b-barrel"/>
</dbReference>
<dbReference type="GO" id="GO:0016491">
    <property type="term" value="F:oxidoreductase activity"/>
    <property type="evidence" value="ECO:0007669"/>
    <property type="project" value="TreeGrafter"/>
</dbReference>
<comment type="caution">
    <text evidence="2">The sequence shown here is derived from an EMBL/GenBank/DDBJ whole genome shotgun (WGS) entry which is preliminary data.</text>
</comment>
<name>A0AB74EMU5_NEIGO</name>
<feature type="domain" description="ABM" evidence="1">
    <location>
        <begin position="19"/>
        <end position="107"/>
    </location>
</feature>
<dbReference type="Proteomes" id="UP000182484">
    <property type="component" value="Unassembled WGS sequence"/>
</dbReference>
<evidence type="ECO:0000259" key="1">
    <source>
        <dbReference type="PROSITE" id="PS51725"/>
    </source>
</evidence>
<proteinExistence type="predicted"/>
<evidence type="ECO:0000313" key="2">
    <source>
        <dbReference type="EMBL" id="SCW08889.1"/>
    </source>
</evidence>
<dbReference type="GO" id="GO:0005829">
    <property type="term" value="C:cytosol"/>
    <property type="evidence" value="ECO:0007669"/>
    <property type="project" value="TreeGrafter"/>
</dbReference>
<dbReference type="AlphaFoldDB" id="A0AB74EMU5"/>
<dbReference type="Gene3D" id="3.30.70.100">
    <property type="match status" value="1"/>
</dbReference>
<evidence type="ECO:0000313" key="3">
    <source>
        <dbReference type="Proteomes" id="UP000182484"/>
    </source>
</evidence>
<dbReference type="PANTHER" id="PTHR33336:SF3">
    <property type="entry name" value="ABM DOMAIN-CONTAINING PROTEIN"/>
    <property type="match status" value="1"/>
</dbReference>
<dbReference type="InterPro" id="IPR007138">
    <property type="entry name" value="ABM_dom"/>
</dbReference>
<reference evidence="2 3" key="1">
    <citation type="submission" date="2016-09" db="EMBL/GenBank/DDBJ databases">
        <authorList>
            <person name="Kumanski S."/>
            <person name="Beatrice B."/>
        </authorList>
    </citation>
    <scope>NUCLEOTIDE SEQUENCE [LARGE SCALE GENOMIC DNA]</scope>
    <source>
        <strain evidence="2">Mankind</strain>
    </source>
</reference>
<organism evidence="2 3">
    <name type="scientific">Neisseria gonorrhoeae</name>
    <dbReference type="NCBI Taxonomy" id="485"/>
    <lineage>
        <taxon>Bacteria</taxon>
        <taxon>Pseudomonadati</taxon>
        <taxon>Pseudomonadota</taxon>
        <taxon>Betaproteobacteria</taxon>
        <taxon>Neisseriales</taxon>
        <taxon>Neisseriaceae</taxon>
        <taxon>Neisseria</taxon>
    </lineage>
</organism>
<dbReference type="FunFam" id="3.30.70.100:FF:000053">
    <property type="entry name" value="Antibiotic biosynthesis monooxygenase"/>
    <property type="match status" value="1"/>
</dbReference>
<dbReference type="PANTHER" id="PTHR33336">
    <property type="entry name" value="QUINOL MONOOXYGENASE YGIN-RELATED"/>
    <property type="match status" value="1"/>
</dbReference>
<dbReference type="EMBL" id="FMTB01000004">
    <property type="protein sequence ID" value="SCW08889.1"/>
    <property type="molecule type" value="Genomic_DNA"/>
</dbReference>
<dbReference type="SUPFAM" id="SSF54909">
    <property type="entry name" value="Dimeric alpha+beta barrel"/>
    <property type="match status" value="1"/>
</dbReference>